<comment type="catalytic activity">
    <reaction evidence="11">
        <text>a 5,6-dihydrouridine in tRNA + NAD(+) = a uridine in tRNA + NADH + H(+)</text>
        <dbReference type="Rhea" id="RHEA:54452"/>
        <dbReference type="Rhea" id="RHEA-COMP:13339"/>
        <dbReference type="Rhea" id="RHEA-COMP:13887"/>
        <dbReference type="ChEBI" id="CHEBI:15378"/>
        <dbReference type="ChEBI" id="CHEBI:57540"/>
        <dbReference type="ChEBI" id="CHEBI:57945"/>
        <dbReference type="ChEBI" id="CHEBI:65315"/>
        <dbReference type="ChEBI" id="CHEBI:74443"/>
    </reaction>
</comment>
<dbReference type="NCBIfam" id="TIGR00737">
    <property type="entry name" value="nifR3_yhdG"/>
    <property type="match status" value="1"/>
</dbReference>
<dbReference type="GO" id="GO:0017150">
    <property type="term" value="F:tRNA dihydrouridine synthase activity"/>
    <property type="evidence" value="ECO:0007669"/>
    <property type="project" value="InterPro"/>
</dbReference>
<keyword evidence="5 12" id="KW-0288">FMN</keyword>
<comment type="cofactor">
    <cofactor evidence="1 12 14">
        <name>FMN</name>
        <dbReference type="ChEBI" id="CHEBI:58210"/>
    </cofactor>
</comment>
<dbReference type="PIRSF" id="PIRSF006621">
    <property type="entry name" value="Dus"/>
    <property type="match status" value="1"/>
</dbReference>
<dbReference type="CDD" id="cd02801">
    <property type="entry name" value="DUS_like_FMN"/>
    <property type="match status" value="1"/>
</dbReference>
<dbReference type="EC" id="1.3.1.-" evidence="12"/>
<protein>
    <recommendedName>
        <fullName evidence="12">tRNA-dihydrouridine synthase</fullName>
        <ecNumber evidence="12">1.3.1.-</ecNumber>
    </recommendedName>
</protein>
<comment type="catalytic activity">
    <reaction evidence="10">
        <text>a 5,6-dihydrouridine in tRNA + NADP(+) = a uridine in tRNA + NADPH + H(+)</text>
        <dbReference type="Rhea" id="RHEA:23624"/>
        <dbReference type="Rhea" id="RHEA-COMP:13339"/>
        <dbReference type="Rhea" id="RHEA-COMP:13887"/>
        <dbReference type="ChEBI" id="CHEBI:15378"/>
        <dbReference type="ChEBI" id="CHEBI:57783"/>
        <dbReference type="ChEBI" id="CHEBI:58349"/>
        <dbReference type="ChEBI" id="CHEBI:65315"/>
        <dbReference type="ChEBI" id="CHEBI:74443"/>
    </reaction>
</comment>
<keyword evidence="3" id="KW-0820">tRNA-binding</keyword>
<evidence type="ECO:0000313" key="16">
    <source>
        <dbReference type="EMBL" id="KIC70745.1"/>
    </source>
</evidence>
<reference evidence="16 17" key="1">
    <citation type="journal article" date="2014" name="Mol. Biol. Evol.">
        <title>Massive expansion of Ubiquitination-related gene families within the Chlamydiae.</title>
        <authorList>
            <person name="Domman D."/>
            <person name="Collingro A."/>
            <person name="Lagkouvardos I."/>
            <person name="Gehre L."/>
            <person name="Weinmaier T."/>
            <person name="Rattei T."/>
            <person name="Subtil A."/>
            <person name="Horn M."/>
        </authorList>
    </citation>
    <scope>NUCLEOTIDE SEQUENCE [LARGE SCALE GENOMIC DNA]</scope>
    <source>
        <strain evidence="16 17">EI2</strain>
    </source>
</reference>
<keyword evidence="9 12" id="KW-0560">Oxidoreductase</keyword>
<dbReference type="InterPro" id="IPR024036">
    <property type="entry name" value="tRNA-dHydroUridine_Synthase_C"/>
</dbReference>
<feature type="binding site" evidence="14">
    <location>
        <position position="176"/>
    </location>
    <ligand>
        <name>FMN</name>
        <dbReference type="ChEBI" id="CHEBI:58210"/>
    </ligand>
</feature>
<feature type="active site" description="Proton donor" evidence="13">
    <location>
        <position position="107"/>
    </location>
</feature>
<keyword evidence="6 12" id="KW-0819">tRNA processing</keyword>
<proteinExistence type="inferred from homology"/>
<keyword evidence="4 12" id="KW-0285">Flavoprotein</keyword>
<dbReference type="GO" id="GO:0000049">
    <property type="term" value="F:tRNA binding"/>
    <property type="evidence" value="ECO:0007669"/>
    <property type="project" value="UniProtKB-KW"/>
</dbReference>
<evidence type="ECO:0000256" key="12">
    <source>
        <dbReference type="PIRNR" id="PIRNR006621"/>
    </source>
</evidence>
<evidence type="ECO:0000256" key="6">
    <source>
        <dbReference type="ARBA" id="ARBA00022694"/>
    </source>
</evidence>
<evidence type="ECO:0000256" key="11">
    <source>
        <dbReference type="ARBA" id="ARBA00048802"/>
    </source>
</evidence>
<evidence type="ECO:0000256" key="8">
    <source>
        <dbReference type="ARBA" id="ARBA00022884"/>
    </source>
</evidence>
<keyword evidence="14" id="KW-0547">Nucleotide-binding</keyword>
<dbReference type="RefSeq" id="WP_039360936.1">
    <property type="nucleotide sequence ID" value="NZ_JSAN01000149.1"/>
</dbReference>
<feature type="domain" description="DUS-like FMN-binding" evidence="15">
    <location>
        <begin position="22"/>
        <end position="316"/>
    </location>
</feature>
<name>A0A0C1JH13_9BACT</name>
<keyword evidence="8" id="KW-0694">RNA-binding</keyword>
<feature type="binding site" evidence="14">
    <location>
        <position position="146"/>
    </location>
    <ligand>
        <name>FMN</name>
        <dbReference type="ChEBI" id="CHEBI:58210"/>
    </ligand>
</feature>
<comment type="function">
    <text evidence="2 12">Catalyzes the synthesis of 5,6-dihydrouridine (D), a modified base found in the D-loop of most tRNAs, via the reduction of the C5-C6 double bond in target uridines.</text>
</comment>
<evidence type="ECO:0000256" key="14">
    <source>
        <dbReference type="PIRSR" id="PIRSR006621-2"/>
    </source>
</evidence>
<dbReference type="EMBL" id="JSAN01000149">
    <property type="protein sequence ID" value="KIC70745.1"/>
    <property type="molecule type" value="Genomic_DNA"/>
</dbReference>
<dbReference type="InterPro" id="IPR035587">
    <property type="entry name" value="DUS-like_FMN-bd"/>
</dbReference>
<feature type="binding site" evidence="14">
    <location>
        <begin position="232"/>
        <end position="233"/>
    </location>
    <ligand>
        <name>FMN</name>
        <dbReference type="ChEBI" id="CHEBI:58210"/>
    </ligand>
</feature>
<dbReference type="PANTHER" id="PTHR45846:SF1">
    <property type="entry name" value="TRNA-DIHYDROURIDINE(47) SYNTHASE [NAD(P)(+)]-LIKE"/>
    <property type="match status" value="1"/>
</dbReference>
<dbReference type="InterPro" id="IPR004652">
    <property type="entry name" value="DusB-like"/>
</dbReference>
<feature type="binding site" evidence="14">
    <location>
        <position position="77"/>
    </location>
    <ligand>
        <name>FMN</name>
        <dbReference type="ChEBI" id="CHEBI:58210"/>
    </ligand>
</feature>
<dbReference type="PROSITE" id="PS01136">
    <property type="entry name" value="UPF0034"/>
    <property type="match status" value="1"/>
</dbReference>
<evidence type="ECO:0000256" key="4">
    <source>
        <dbReference type="ARBA" id="ARBA00022630"/>
    </source>
</evidence>
<dbReference type="AlphaFoldDB" id="A0A0C1JH13"/>
<comment type="caution">
    <text evidence="16">The sequence shown here is derived from an EMBL/GenBank/DDBJ whole genome shotgun (WGS) entry which is preliminary data.</text>
</comment>
<dbReference type="SUPFAM" id="SSF51395">
    <property type="entry name" value="FMN-linked oxidoreductases"/>
    <property type="match status" value="1"/>
</dbReference>
<accession>A0A0C1JH13</accession>
<evidence type="ECO:0000256" key="10">
    <source>
        <dbReference type="ARBA" id="ARBA00048205"/>
    </source>
</evidence>
<dbReference type="GO" id="GO:0050660">
    <property type="term" value="F:flavin adenine dinucleotide binding"/>
    <property type="evidence" value="ECO:0007669"/>
    <property type="project" value="InterPro"/>
</dbReference>
<dbReference type="Gene3D" id="1.10.1200.80">
    <property type="entry name" value="Putative flavin oxidoreducatase, domain 2"/>
    <property type="match status" value="1"/>
</dbReference>
<dbReference type="InterPro" id="IPR018517">
    <property type="entry name" value="tRNA_hU_synthase_CS"/>
</dbReference>
<evidence type="ECO:0000313" key="17">
    <source>
        <dbReference type="Proteomes" id="UP000031465"/>
    </source>
</evidence>
<evidence type="ECO:0000256" key="7">
    <source>
        <dbReference type="ARBA" id="ARBA00022857"/>
    </source>
</evidence>
<comment type="similarity">
    <text evidence="12">Belongs to the dus family.</text>
</comment>
<dbReference type="PANTHER" id="PTHR45846">
    <property type="entry name" value="TRNA-DIHYDROURIDINE(47) SYNTHASE [NAD(P)(+)]-LIKE"/>
    <property type="match status" value="1"/>
</dbReference>
<dbReference type="Proteomes" id="UP000031465">
    <property type="component" value="Unassembled WGS sequence"/>
</dbReference>
<dbReference type="InterPro" id="IPR013785">
    <property type="entry name" value="Aldolase_TIM"/>
</dbReference>
<organism evidence="16 17">
    <name type="scientific">Candidatus Protochlamydia amoebophila</name>
    <dbReference type="NCBI Taxonomy" id="362787"/>
    <lineage>
        <taxon>Bacteria</taxon>
        <taxon>Pseudomonadati</taxon>
        <taxon>Chlamydiota</taxon>
        <taxon>Chlamydiia</taxon>
        <taxon>Parachlamydiales</taxon>
        <taxon>Parachlamydiaceae</taxon>
        <taxon>Candidatus Protochlamydia</taxon>
    </lineage>
</organism>
<sequence length="344" mass="38116">MKQYLAPIQIGSKKLPNRIFYAPLAGCSDFPFRKMSAQYKPGLMYCEMVKMDALIRHDPHTYHILDYAANMHPIGGQLCGSKPSIAGQAAKIIEELGFDIVDLNCGCPVDKITKDGSGSGLLKTPELIGEIVCNMVSAVKIPVTVKIRAGWDEQQIQVENIVQIVEQAGAQAICIHGRTRQQGYRGPANWEYIKRGKLAAKSIKIIGNGDVLDGPSAAKMFCETGCDAVLVARGTLGQPWIVQDILRYLEGKTAICHSLEDCRQALYQHFLETLHYHPDQRVCIDMRRVGCWYLKKSSGTRLFRELISKASDVEVIKNLILDFPLGDSTESEDIAQTQKVDCCA</sequence>
<keyword evidence="7" id="KW-0521">NADP</keyword>
<evidence type="ECO:0000256" key="3">
    <source>
        <dbReference type="ARBA" id="ARBA00022555"/>
    </source>
</evidence>
<gene>
    <name evidence="16" type="primary">dusB</name>
    <name evidence="16" type="ORF">DB44_GD00200</name>
</gene>
<dbReference type="Gene3D" id="3.20.20.70">
    <property type="entry name" value="Aldolase class I"/>
    <property type="match status" value="1"/>
</dbReference>
<evidence type="ECO:0000256" key="2">
    <source>
        <dbReference type="ARBA" id="ARBA00002790"/>
    </source>
</evidence>
<evidence type="ECO:0000256" key="9">
    <source>
        <dbReference type="ARBA" id="ARBA00023002"/>
    </source>
</evidence>
<dbReference type="InterPro" id="IPR001269">
    <property type="entry name" value="DUS_fam"/>
</dbReference>
<dbReference type="Pfam" id="PF01207">
    <property type="entry name" value="Dus"/>
    <property type="match status" value="1"/>
</dbReference>
<evidence type="ECO:0000256" key="13">
    <source>
        <dbReference type="PIRSR" id="PIRSR006621-1"/>
    </source>
</evidence>
<evidence type="ECO:0000256" key="1">
    <source>
        <dbReference type="ARBA" id="ARBA00001917"/>
    </source>
</evidence>
<dbReference type="PATRIC" id="fig|362787.3.peg.2064"/>
<evidence type="ECO:0000256" key="5">
    <source>
        <dbReference type="ARBA" id="ARBA00022643"/>
    </source>
</evidence>
<evidence type="ECO:0000259" key="15">
    <source>
        <dbReference type="Pfam" id="PF01207"/>
    </source>
</evidence>